<dbReference type="EnsemblMetazoa" id="GPPI025541-RA">
    <property type="protein sequence ID" value="GPPI025541-PA"/>
    <property type="gene ID" value="GPPI025541"/>
</dbReference>
<keyword evidence="2" id="KW-0732">Signal</keyword>
<keyword evidence="1" id="KW-0812">Transmembrane</keyword>
<dbReference type="Proteomes" id="UP000092460">
    <property type="component" value="Unassembled WGS sequence"/>
</dbReference>
<reference evidence="4" key="1">
    <citation type="submission" date="2015-01" db="EMBL/GenBank/DDBJ databases">
        <authorList>
            <person name="Aksoy S."/>
            <person name="Warren W."/>
            <person name="Wilson R.K."/>
        </authorList>
    </citation>
    <scope>NUCLEOTIDE SEQUENCE [LARGE SCALE GENOMIC DNA]</scope>
    <source>
        <strain evidence="4">IAEA</strain>
    </source>
</reference>
<protein>
    <submittedName>
        <fullName evidence="3">Uncharacterized protein</fullName>
    </submittedName>
</protein>
<evidence type="ECO:0000256" key="1">
    <source>
        <dbReference type="SAM" id="Phobius"/>
    </source>
</evidence>
<evidence type="ECO:0000313" key="4">
    <source>
        <dbReference type="Proteomes" id="UP000092460"/>
    </source>
</evidence>
<dbReference type="AlphaFoldDB" id="A0A1B0BCB4"/>
<feature type="chain" id="PRO_5008404712" evidence="2">
    <location>
        <begin position="23"/>
        <end position="97"/>
    </location>
</feature>
<reference evidence="3" key="2">
    <citation type="submission" date="2020-05" db="UniProtKB">
        <authorList>
            <consortium name="EnsemblMetazoa"/>
        </authorList>
    </citation>
    <scope>IDENTIFICATION</scope>
    <source>
        <strain evidence="3">IAEA</strain>
    </source>
</reference>
<proteinExistence type="predicted"/>
<keyword evidence="1" id="KW-0472">Membrane</keyword>
<dbReference type="EMBL" id="JXJN01011915">
    <property type="status" value="NOT_ANNOTATED_CDS"/>
    <property type="molecule type" value="Genomic_DNA"/>
</dbReference>
<organism evidence="3 4">
    <name type="scientific">Glossina palpalis gambiensis</name>
    <dbReference type="NCBI Taxonomy" id="67801"/>
    <lineage>
        <taxon>Eukaryota</taxon>
        <taxon>Metazoa</taxon>
        <taxon>Ecdysozoa</taxon>
        <taxon>Arthropoda</taxon>
        <taxon>Hexapoda</taxon>
        <taxon>Insecta</taxon>
        <taxon>Pterygota</taxon>
        <taxon>Neoptera</taxon>
        <taxon>Endopterygota</taxon>
        <taxon>Diptera</taxon>
        <taxon>Brachycera</taxon>
        <taxon>Muscomorpha</taxon>
        <taxon>Hippoboscoidea</taxon>
        <taxon>Glossinidae</taxon>
        <taxon>Glossina</taxon>
    </lineage>
</organism>
<evidence type="ECO:0000256" key="2">
    <source>
        <dbReference type="SAM" id="SignalP"/>
    </source>
</evidence>
<keyword evidence="1" id="KW-1133">Transmembrane helix</keyword>
<dbReference type="VEuPathDB" id="VectorBase:GPPI025541"/>
<evidence type="ECO:0000313" key="3">
    <source>
        <dbReference type="EnsemblMetazoa" id="GPPI025541-PA"/>
    </source>
</evidence>
<name>A0A1B0BCB4_9MUSC</name>
<feature type="transmembrane region" description="Helical" evidence="1">
    <location>
        <begin position="71"/>
        <end position="95"/>
    </location>
</feature>
<feature type="signal peptide" evidence="2">
    <location>
        <begin position="1"/>
        <end position="22"/>
    </location>
</feature>
<sequence length="97" mass="11269">MITKRNVTALLILMYTYVMLKGASKVANLQLSDLSISGIEFTSHKSFYSTPSIHVCQVRQRKREMGYEEIIFIRITMVLWDIGRFVDGIFGYMLYYG</sequence>
<keyword evidence="4" id="KW-1185">Reference proteome</keyword>
<accession>A0A1B0BCB4</accession>